<name>A0ABQ8KJV0_9APHY</name>
<dbReference type="PANTHER" id="PTHR10963:SF24">
    <property type="entry name" value="GLYCOSIDASE C21B10.07-RELATED"/>
    <property type="match status" value="1"/>
</dbReference>
<feature type="domain" description="GH16" evidence="2">
    <location>
        <begin position="3"/>
        <end position="300"/>
    </location>
</feature>
<proteinExistence type="predicted"/>
<dbReference type="GeneID" id="72000093"/>
<dbReference type="Gene3D" id="2.60.120.200">
    <property type="match status" value="1"/>
</dbReference>
<sequence length="398" mass="41586">MHTLWTLTTVLPFEAAAAGRDALQSRASSGTYTLAKEYSGSSFFDGWDWFGAPDLLQNGDVNWVTEAQATAEQLAYYVNAAGNAIIKVDNTTYVQANQKRDTVRITSQDDFPIGSVFVLDATHLPYGCSVWPSFWTTEAGVTWPSGGEIDIIETVNRMAANQYALHTGGTDRCFGVNDTSVQTGTLTNANCTSSAASDNGCSVLDTSGDSAGEAFAAAGGGVYAAQFDPSGIFIWFWSRANIPSSVSSATNSIDTSDWGTPSAAFPSSSCDISEKFGPQSLVLDITLCGNWAGEPSVYNETCPTSGTLDANSCYQNSVVFNGTSDYTFAYFEIQYIKAFTSDGQFNVSVSASSSAAAATGTGGAPASQGAASSAVATRRAEVGVLVGAAFVLVGWTAV</sequence>
<reference evidence="3 4" key="1">
    <citation type="journal article" date="2021" name="Environ. Microbiol.">
        <title>Gene family expansions and transcriptome signatures uncover fungal adaptations to wood decay.</title>
        <authorList>
            <person name="Hage H."/>
            <person name="Miyauchi S."/>
            <person name="Viragh M."/>
            <person name="Drula E."/>
            <person name="Min B."/>
            <person name="Chaduli D."/>
            <person name="Navarro D."/>
            <person name="Favel A."/>
            <person name="Norest M."/>
            <person name="Lesage-Meessen L."/>
            <person name="Balint B."/>
            <person name="Merenyi Z."/>
            <person name="de Eugenio L."/>
            <person name="Morin E."/>
            <person name="Martinez A.T."/>
            <person name="Baldrian P."/>
            <person name="Stursova M."/>
            <person name="Martinez M.J."/>
            <person name="Novotny C."/>
            <person name="Magnuson J.K."/>
            <person name="Spatafora J.W."/>
            <person name="Maurice S."/>
            <person name="Pangilinan J."/>
            <person name="Andreopoulos W."/>
            <person name="LaButti K."/>
            <person name="Hundley H."/>
            <person name="Na H."/>
            <person name="Kuo A."/>
            <person name="Barry K."/>
            <person name="Lipzen A."/>
            <person name="Henrissat B."/>
            <person name="Riley R."/>
            <person name="Ahrendt S."/>
            <person name="Nagy L.G."/>
            <person name="Grigoriev I.V."/>
            <person name="Martin F."/>
            <person name="Rosso M.N."/>
        </authorList>
    </citation>
    <scope>NUCLEOTIDE SEQUENCE [LARGE SCALE GENOMIC DNA]</scope>
    <source>
        <strain evidence="3 4">CIRM-BRFM 1785</strain>
    </source>
</reference>
<keyword evidence="4" id="KW-1185">Reference proteome</keyword>
<feature type="chain" id="PRO_5045946656" evidence="1">
    <location>
        <begin position="19"/>
        <end position="398"/>
    </location>
</feature>
<dbReference type="PANTHER" id="PTHR10963">
    <property type="entry name" value="GLYCOSYL HYDROLASE-RELATED"/>
    <property type="match status" value="1"/>
</dbReference>
<keyword evidence="1" id="KW-0732">Signal</keyword>
<evidence type="ECO:0000256" key="1">
    <source>
        <dbReference type="SAM" id="SignalP"/>
    </source>
</evidence>
<dbReference type="RefSeq" id="XP_047779811.1">
    <property type="nucleotide sequence ID" value="XM_047919361.1"/>
</dbReference>
<dbReference type="InterPro" id="IPR000757">
    <property type="entry name" value="Beta-glucanase-like"/>
</dbReference>
<dbReference type="EMBL" id="JADCUA010000008">
    <property type="protein sequence ID" value="KAH9837773.1"/>
    <property type="molecule type" value="Genomic_DNA"/>
</dbReference>
<evidence type="ECO:0000259" key="2">
    <source>
        <dbReference type="PROSITE" id="PS51762"/>
    </source>
</evidence>
<gene>
    <name evidence="3" type="ORF">C8Q71DRAFT_560564</name>
</gene>
<dbReference type="InterPro" id="IPR050546">
    <property type="entry name" value="Glycosyl_Hydrlase_16"/>
</dbReference>
<dbReference type="SUPFAM" id="SSF49899">
    <property type="entry name" value="Concanavalin A-like lectins/glucanases"/>
    <property type="match status" value="1"/>
</dbReference>
<organism evidence="3 4">
    <name type="scientific">Rhodofomes roseus</name>
    <dbReference type="NCBI Taxonomy" id="34475"/>
    <lineage>
        <taxon>Eukaryota</taxon>
        <taxon>Fungi</taxon>
        <taxon>Dikarya</taxon>
        <taxon>Basidiomycota</taxon>
        <taxon>Agaricomycotina</taxon>
        <taxon>Agaricomycetes</taxon>
        <taxon>Polyporales</taxon>
        <taxon>Rhodofomes</taxon>
    </lineage>
</organism>
<accession>A0ABQ8KJV0</accession>
<feature type="signal peptide" evidence="1">
    <location>
        <begin position="1"/>
        <end position="18"/>
    </location>
</feature>
<protein>
    <submittedName>
        <fullName evidence="3">Concanavalin A-like lectin/glucanase domain-containing protein</fullName>
    </submittedName>
</protein>
<evidence type="ECO:0000313" key="3">
    <source>
        <dbReference type="EMBL" id="KAH9837773.1"/>
    </source>
</evidence>
<dbReference type="PROSITE" id="PS51762">
    <property type="entry name" value="GH16_2"/>
    <property type="match status" value="1"/>
</dbReference>
<comment type="caution">
    <text evidence="3">The sequence shown here is derived from an EMBL/GenBank/DDBJ whole genome shotgun (WGS) entry which is preliminary data.</text>
</comment>
<dbReference type="Pfam" id="PF26113">
    <property type="entry name" value="GH16_XgeA"/>
    <property type="match status" value="1"/>
</dbReference>
<evidence type="ECO:0000313" key="4">
    <source>
        <dbReference type="Proteomes" id="UP000814176"/>
    </source>
</evidence>
<dbReference type="Proteomes" id="UP000814176">
    <property type="component" value="Unassembled WGS sequence"/>
</dbReference>
<dbReference type="InterPro" id="IPR013320">
    <property type="entry name" value="ConA-like_dom_sf"/>
</dbReference>